<dbReference type="SUPFAM" id="SSF57667">
    <property type="entry name" value="beta-beta-alpha zinc fingers"/>
    <property type="match status" value="6"/>
</dbReference>
<dbReference type="GO" id="GO:0000977">
    <property type="term" value="F:RNA polymerase II transcription regulatory region sequence-specific DNA binding"/>
    <property type="evidence" value="ECO:0007669"/>
    <property type="project" value="TreeGrafter"/>
</dbReference>
<feature type="region of interest" description="Disordered" evidence="12">
    <location>
        <begin position="87"/>
        <end position="142"/>
    </location>
</feature>
<feature type="domain" description="C2H2-type" evidence="13">
    <location>
        <begin position="459"/>
        <end position="486"/>
    </location>
</feature>
<dbReference type="FunFam" id="3.30.160.60:FF:000624">
    <property type="entry name" value="zinc finger protein 697"/>
    <property type="match status" value="1"/>
</dbReference>
<evidence type="ECO:0000256" key="10">
    <source>
        <dbReference type="ARBA" id="ARBA00023242"/>
    </source>
</evidence>
<comment type="subcellular location">
    <subcellularLocation>
        <location evidence="1">Nucleus</location>
    </subcellularLocation>
</comment>
<dbReference type="AlphaFoldDB" id="A0AAJ7Q7K1"/>
<dbReference type="PROSITE" id="PS00028">
    <property type="entry name" value="ZINC_FINGER_C2H2_1"/>
    <property type="match status" value="8"/>
</dbReference>
<evidence type="ECO:0000313" key="14">
    <source>
        <dbReference type="Proteomes" id="UP000694890"/>
    </source>
</evidence>
<evidence type="ECO:0000313" key="15">
    <source>
        <dbReference type="RefSeq" id="XP_018548928.1"/>
    </source>
</evidence>
<dbReference type="PANTHER" id="PTHR24381:SF393">
    <property type="entry name" value="CHROMATIN-LINKED ADAPTOR FOR MSL PROTEINS, ISOFORM B"/>
    <property type="match status" value="1"/>
</dbReference>
<dbReference type="FunFam" id="3.30.160.60:FF:001498">
    <property type="entry name" value="Zinc finger protein 404"/>
    <property type="match status" value="1"/>
</dbReference>
<dbReference type="GO" id="GO:0005634">
    <property type="term" value="C:nucleus"/>
    <property type="evidence" value="ECO:0007669"/>
    <property type="project" value="UniProtKB-SubCell"/>
</dbReference>
<feature type="region of interest" description="Disordered" evidence="12">
    <location>
        <begin position="284"/>
        <end position="369"/>
    </location>
</feature>
<feature type="domain" description="C2H2-type" evidence="13">
    <location>
        <begin position="431"/>
        <end position="458"/>
    </location>
</feature>
<dbReference type="FunFam" id="3.30.160.60:FF:002343">
    <property type="entry name" value="Zinc finger protein 33A"/>
    <property type="match status" value="1"/>
</dbReference>
<dbReference type="KEGG" id="lcf:108894804"/>
<reference evidence="15" key="1">
    <citation type="submission" date="2025-08" db="UniProtKB">
        <authorList>
            <consortium name="RefSeq"/>
        </authorList>
    </citation>
    <scope>IDENTIFICATION</scope>
    <source>
        <tissue evidence="15">Brain</tissue>
    </source>
</reference>
<comment type="similarity">
    <text evidence="2">Belongs to the krueppel C2H2-type zinc-finger protein family.</text>
</comment>
<dbReference type="SMART" id="SM00355">
    <property type="entry name" value="ZnF_C2H2"/>
    <property type="match status" value="11"/>
</dbReference>
<feature type="domain" description="C2H2-type" evidence="13">
    <location>
        <begin position="378"/>
        <end position="405"/>
    </location>
</feature>
<dbReference type="InterPro" id="IPR013087">
    <property type="entry name" value="Znf_C2H2_type"/>
</dbReference>
<evidence type="ECO:0000256" key="11">
    <source>
        <dbReference type="PROSITE-ProRule" id="PRU00042"/>
    </source>
</evidence>
<keyword evidence="5 11" id="KW-0863">Zinc-finger</keyword>
<dbReference type="PANTHER" id="PTHR24381">
    <property type="entry name" value="ZINC FINGER PROTEIN"/>
    <property type="match status" value="1"/>
</dbReference>
<evidence type="ECO:0000256" key="9">
    <source>
        <dbReference type="ARBA" id="ARBA00023163"/>
    </source>
</evidence>
<gene>
    <name evidence="15" type="primary">LOC108894804</name>
</gene>
<dbReference type="GO" id="GO:0000981">
    <property type="term" value="F:DNA-binding transcription factor activity, RNA polymerase II-specific"/>
    <property type="evidence" value="ECO:0007669"/>
    <property type="project" value="TreeGrafter"/>
</dbReference>
<dbReference type="RefSeq" id="XP_018548928.1">
    <property type="nucleotide sequence ID" value="XM_018693412.2"/>
</dbReference>
<protein>
    <submittedName>
        <fullName evidence="15">Zinc finger protein 260</fullName>
    </submittedName>
</protein>
<organism evidence="14 15">
    <name type="scientific">Lates calcarifer</name>
    <name type="common">Barramundi</name>
    <name type="synonym">Holocentrus calcarifer</name>
    <dbReference type="NCBI Taxonomy" id="8187"/>
    <lineage>
        <taxon>Eukaryota</taxon>
        <taxon>Metazoa</taxon>
        <taxon>Chordata</taxon>
        <taxon>Craniata</taxon>
        <taxon>Vertebrata</taxon>
        <taxon>Euteleostomi</taxon>
        <taxon>Actinopterygii</taxon>
        <taxon>Neopterygii</taxon>
        <taxon>Teleostei</taxon>
        <taxon>Neoteleostei</taxon>
        <taxon>Acanthomorphata</taxon>
        <taxon>Carangaria</taxon>
        <taxon>Carangaria incertae sedis</taxon>
        <taxon>Centropomidae</taxon>
        <taxon>Lates</taxon>
    </lineage>
</organism>
<keyword evidence="10" id="KW-0539">Nucleus</keyword>
<keyword evidence="3" id="KW-0479">Metal-binding</keyword>
<feature type="domain" description="C2H2-type" evidence="13">
    <location>
        <begin position="515"/>
        <end position="542"/>
    </location>
</feature>
<feature type="compositionally biased region" description="Basic and acidic residues" evidence="12">
    <location>
        <begin position="284"/>
        <end position="308"/>
    </location>
</feature>
<sequence>MCKMQVVRTLVAERLAAAAEEIFTVVERKMLHTSEMLPEQLRTVVQKRLSAVADEICRILEIMLGEHEAEDIEQQCQLLDITTDRLPLSGLDIPPDQQKHEQSRSPSQVQKTSGLPQFKDTSTETDSEFIHGKPSHRQGTSTTMVTETHAERCGLPFVDQEGLLSKNSEAGSEDNDSDRELSEKWLRSTKRRTFHRLRQSQGENCCKMCGRSFHEGAGGKQLKKHTRKIAARDKSQTTGQSCCRVCGKFFQYKRSFLKHVLKHEHSTDLCGVCGKHLDSEESLKRHLQTHNEENSCRDQTDRSDRQSEGECSNAESKMGDSDEEWRESDRTDSDDGDSDKDETKEGPCMRKIKTKIQTSNKPKRPKNKDCKDLSHMKYNCKVCGRNFCYRASFLKHVQEDERDTEVCGVCGKHFETEESLRLHLQTYIRTNDCEVCGKRFDGHKQLEMHMRTHTGEKPYICSVCGKAFAQNGNLMGHMRVHTGEKPYVCSVCGQSFSFKEYMMAHMRIHTGEKPFLCSVCGKGFRQRGTLKTHMMIHTGESTHRCSICDKKFYKSGALKIHMRSHTGEKPYLCNVCGKSFTAGSSLSKHMSVHEGERMHCCSVCGKGFLRKEDLKKHSQTHRDESTQLTSL</sequence>
<dbReference type="GO" id="GO:0008270">
    <property type="term" value="F:zinc ion binding"/>
    <property type="evidence" value="ECO:0007669"/>
    <property type="project" value="UniProtKB-KW"/>
</dbReference>
<accession>A0AAJ7Q7K1</accession>
<feature type="compositionally biased region" description="Polar residues" evidence="12">
    <location>
        <begin position="104"/>
        <end position="115"/>
    </location>
</feature>
<dbReference type="Pfam" id="PF00096">
    <property type="entry name" value="zf-C2H2"/>
    <property type="match status" value="8"/>
</dbReference>
<feature type="domain" description="C2H2-type" evidence="13">
    <location>
        <begin position="543"/>
        <end position="570"/>
    </location>
</feature>
<dbReference type="PROSITE" id="PS50157">
    <property type="entry name" value="ZINC_FINGER_C2H2_2"/>
    <property type="match status" value="9"/>
</dbReference>
<keyword evidence="4" id="KW-0677">Repeat</keyword>
<evidence type="ECO:0000256" key="7">
    <source>
        <dbReference type="ARBA" id="ARBA00023015"/>
    </source>
</evidence>
<feature type="domain" description="C2H2-type" evidence="13">
    <location>
        <begin position="571"/>
        <end position="598"/>
    </location>
</feature>
<feature type="domain" description="C2H2-type" evidence="13">
    <location>
        <begin position="268"/>
        <end position="295"/>
    </location>
</feature>
<dbReference type="Proteomes" id="UP000694890">
    <property type="component" value="Linkage group LG23"/>
</dbReference>
<evidence type="ECO:0000256" key="8">
    <source>
        <dbReference type="ARBA" id="ARBA00023125"/>
    </source>
</evidence>
<dbReference type="InterPro" id="IPR036236">
    <property type="entry name" value="Znf_C2H2_sf"/>
</dbReference>
<name>A0AAJ7Q7K1_LATCA</name>
<evidence type="ECO:0000256" key="2">
    <source>
        <dbReference type="ARBA" id="ARBA00006991"/>
    </source>
</evidence>
<keyword evidence="6" id="KW-0862">Zinc</keyword>
<evidence type="ECO:0000256" key="6">
    <source>
        <dbReference type="ARBA" id="ARBA00022833"/>
    </source>
</evidence>
<dbReference type="FunFam" id="3.30.160.60:FF:001954">
    <property type="entry name" value="Zinc finger protein 787"/>
    <property type="match status" value="1"/>
</dbReference>
<evidence type="ECO:0000256" key="12">
    <source>
        <dbReference type="SAM" id="MobiDB-lite"/>
    </source>
</evidence>
<evidence type="ECO:0000256" key="5">
    <source>
        <dbReference type="ARBA" id="ARBA00022771"/>
    </source>
</evidence>
<evidence type="ECO:0000256" key="1">
    <source>
        <dbReference type="ARBA" id="ARBA00004123"/>
    </source>
</evidence>
<evidence type="ECO:0000256" key="4">
    <source>
        <dbReference type="ARBA" id="ARBA00022737"/>
    </source>
</evidence>
<dbReference type="Pfam" id="PF13912">
    <property type="entry name" value="zf-C2H2_6"/>
    <property type="match status" value="1"/>
</dbReference>
<keyword evidence="7" id="KW-0805">Transcription regulation</keyword>
<dbReference type="GeneID" id="108894804"/>
<dbReference type="FunFam" id="3.30.160.60:FF:000303">
    <property type="entry name" value="Zinc finger protein 41"/>
    <property type="match status" value="1"/>
</dbReference>
<keyword evidence="8" id="KW-0238">DNA-binding</keyword>
<dbReference type="Gene3D" id="3.30.160.60">
    <property type="entry name" value="Classic Zinc Finger"/>
    <property type="match status" value="9"/>
</dbReference>
<evidence type="ECO:0000256" key="3">
    <source>
        <dbReference type="ARBA" id="ARBA00022723"/>
    </source>
</evidence>
<feature type="domain" description="C2H2-type" evidence="13">
    <location>
        <begin position="487"/>
        <end position="514"/>
    </location>
</feature>
<dbReference type="FunFam" id="3.30.160.60:FF:001506">
    <property type="entry name" value="Zinc finger protein"/>
    <property type="match status" value="1"/>
</dbReference>
<proteinExistence type="inferred from homology"/>
<keyword evidence="9" id="KW-0804">Transcription</keyword>
<feature type="domain" description="C2H2-type" evidence="13">
    <location>
        <begin position="599"/>
        <end position="626"/>
    </location>
</feature>
<evidence type="ECO:0000259" key="13">
    <source>
        <dbReference type="PROSITE" id="PS50157"/>
    </source>
</evidence>